<proteinExistence type="predicted"/>
<comment type="caution">
    <text evidence="2">The sequence shown here is derived from an EMBL/GenBank/DDBJ whole genome shotgun (WGS) entry which is preliminary data.</text>
</comment>
<dbReference type="Gene3D" id="2.60.40.10">
    <property type="entry name" value="Immunoglobulins"/>
    <property type="match status" value="1"/>
</dbReference>
<dbReference type="PROSITE" id="PS51257">
    <property type="entry name" value="PROKAR_LIPOPROTEIN"/>
    <property type="match status" value="1"/>
</dbReference>
<accession>A0A5J4G309</accession>
<evidence type="ECO:0000259" key="1">
    <source>
        <dbReference type="PROSITE" id="PS51352"/>
    </source>
</evidence>
<protein>
    <recommendedName>
        <fullName evidence="1">Thioredoxin domain-containing protein</fullName>
    </recommendedName>
</protein>
<dbReference type="InterPro" id="IPR013783">
    <property type="entry name" value="Ig-like_fold"/>
</dbReference>
<dbReference type="Pfam" id="PF11551">
    <property type="entry name" value="Omp28"/>
    <property type="match status" value="1"/>
</dbReference>
<organism evidence="2 3">
    <name type="scientific">Patiriisocius marinistellae</name>
    <dbReference type="NCBI Taxonomy" id="2494560"/>
    <lineage>
        <taxon>Bacteria</taxon>
        <taxon>Pseudomonadati</taxon>
        <taxon>Bacteroidota</taxon>
        <taxon>Flavobacteriia</taxon>
        <taxon>Flavobacteriales</taxon>
        <taxon>Flavobacteriaceae</taxon>
        <taxon>Patiriisocius</taxon>
    </lineage>
</organism>
<name>A0A5J4G309_9FLAO</name>
<dbReference type="AlphaFoldDB" id="A0A5J4G309"/>
<evidence type="ECO:0000313" key="3">
    <source>
        <dbReference type="Proteomes" id="UP000326994"/>
    </source>
</evidence>
<dbReference type="EMBL" id="BKCF01000005">
    <property type="protein sequence ID" value="GEQ87065.1"/>
    <property type="molecule type" value="Genomic_DNA"/>
</dbReference>
<gene>
    <name evidence="2" type="ORF">ULMS_25730</name>
</gene>
<reference evidence="2 3" key="1">
    <citation type="submission" date="2019-08" db="EMBL/GenBank/DDBJ databases">
        <title>Ulvibacter marinistellae sp. nov., isolated from a starfish, Patiria pectinifera.</title>
        <authorList>
            <person name="Kawano K."/>
            <person name="Ushijima N."/>
            <person name="Kihara M."/>
            <person name="Itoh H."/>
        </authorList>
    </citation>
    <scope>NUCLEOTIDE SEQUENCE [LARGE SCALE GENOMIC DNA]</scope>
    <source>
        <strain evidence="2 3">KK4</strain>
    </source>
</reference>
<keyword evidence="3" id="KW-1185">Reference proteome</keyword>
<dbReference type="PROSITE" id="PS51352">
    <property type="entry name" value="THIOREDOXIN_2"/>
    <property type="match status" value="1"/>
</dbReference>
<dbReference type="SUPFAM" id="SSF52833">
    <property type="entry name" value="Thioredoxin-like"/>
    <property type="match status" value="1"/>
</dbReference>
<dbReference type="OrthoDB" id="1081990at2"/>
<feature type="domain" description="Thioredoxin" evidence="1">
    <location>
        <begin position="61"/>
        <end position="216"/>
    </location>
</feature>
<dbReference type="InterPro" id="IPR013766">
    <property type="entry name" value="Thioredoxin_domain"/>
</dbReference>
<dbReference type="InterPro" id="IPR036249">
    <property type="entry name" value="Thioredoxin-like_sf"/>
</dbReference>
<dbReference type="InterPro" id="IPR021615">
    <property type="entry name" value="Omp28"/>
</dbReference>
<dbReference type="Gene3D" id="3.40.30.10">
    <property type="entry name" value="Glutaredoxin"/>
    <property type="match status" value="1"/>
</dbReference>
<sequence length="355" mass="39093">MPNMKKIKNILWVAIAVFTISSCSKSEENVSLTQETVEITVENFVRKASLRNQEIPFTLTNEAGDNINDIATFYVNGEAIDGAVFSSAEVGAFEVYAEYEENGAPVSTTPETFEVIIPKRKVVLEDYTGTWCGFCPRVAEAIEKALDETDHLAVVAIHEGVNSDPDPMDFIDMPILRDAFFEPGAGLPQARIDRTTVWSNPQPIDDIVAVAGEQTNVALSINSTLNGDQLITEINVVSEDGIVDGDKIVVYLLESGIVYKQTNYYNTDTNSIYFGRGDPILDFVHNDALRISMSQVLGDDVTPTGALEEFSKTYNTTIPADYNTANLSIVAMLVREDNSARNAQHAHIQENKSYE</sequence>
<evidence type="ECO:0000313" key="2">
    <source>
        <dbReference type="EMBL" id="GEQ87065.1"/>
    </source>
</evidence>
<dbReference type="Proteomes" id="UP000326994">
    <property type="component" value="Unassembled WGS sequence"/>
</dbReference>